<dbReference type="Proteomes" id="UP000265768">
    <property type="component" value="Unassembled WGS sequence"/>
</dbReference>
<gene>
    <name evidence="3" type="ORF">D5H75_11575</name>
</gene>
<evidence type="ECO:0000256" key="1">
    <source>
        <dbReference type="ARBA" id="ARBA00023002"/>
    </source>
</evidence>
<name>A0A3A4B826_9ACTN</name>
<proteinExistence type="predicted"/>
<dbReference type="GO" id="GO:0010181">
    <property type="term" value="F:FMN binding"/>
    <property type="evidence" value="ECO:0007669"/>
    <property type="project" value="InterPro"/>
</dbReference>
<dbReference type="SUPFAM" id="SSF50475">
    <property type="entry name" value="FMN-binding split barrel"/>
    <property type="match status" value="1"/>
</dbReference>
<dbReference type="OrthoDB" id="9792858at2"/>
<keyword evidence="1" id="KW-0560">Oxidoreductase</keyword>
<dbReference type="InterPro" id="IPR050268">
    <property type="entry name" value="NADH-dep_flavin_reductase"/>
</dbReference>
<dbReference type="Pfam" id="PF01613">
    <property type="entry name" value="Flavin_Reduct"/>
    <property type="match status" value="1"/>
</dbReference>
<dbReference type="GO" id="GO:0042602">
    <property type="term" value="F:riboflavin reductase (NADPH) activity"/>
    <property type="evidence" value="ECO:0007669"/>
    <property type="project" value="TreeGrafter"/>
</dbReference>
<comment type="caution">
    <text evidence="3">The sequence shown here is derived from an EMBL/GenBank/DDBJ whole genome shotgun (WGS) entry which is preliminary data.</text>
</comment>
<sequence length="166" mass="17833">MDPAAYRAVAGRFATGVVVVTARAGGLDHAMTANSFTSVSLDPLLVLFCPEKISRLHAAVLEAGRWGVSVLGEEHEEVSRFFATRGREVSDRLDSWSCHRGPRTGVALLDDAIATLECRTHAVHDGGDHSIVVGEVIGVDLRRPEARPLLYYAGGYRGLDRPPGGE</sequence>
<evidence type="ECO:0000259" key="2">
    <source>
        <dbReference type="SMART" id="SM00903"/>
    </source>
</evidence>
<keyword evidence="4" id="KW-1185">Reference proteome</keyword>
<evidence type="ECO:0000313" key="4">
    <source>
        <dbReference type="Proteomes" id="UP000265768"/>
    </source>
</evidence>
<reference evidence="3 4" key="1">
    <citation type="submission" date="2018-09" db="EMBL/GenBank/DDBJ databases">
        <title>YIM 75507 draft genome.</title>
        <authorList>
            <person name="Tang S."/>
            <person name="Feng Y."/>
        </authorList>
    </citation>
    <scope>NUCLEOTIDE SEQUENCE [LARGE SCALE GENOMIC DNA]</scope>
    <source>
        <strain evidence="3 4">YIM 75507</strain>
    </source>
</reference>
<dbReference type="SMART" id="SM00903">
    <property type="entry name" value="Flavin_Reduct"/>
    <property type="match status" value="1"/>
</dbReference>
<dbReference type="InterPro" id="IPR002563">
    <property type="entry name" value="Flavin_Rdtase-like_dom"/>
</dbReference>
<dbReference type="InterPro" id="IPR012349">
    <property type="entry name" value="Split_barrel_FMN-bd"/>
</dbReference>
<protein>
    <submittedName>
        <fullName evidence="3">Flavin reductase</fullName>
    </submittedName>
</protein>
<organism evidence="3 4">
    <name type="scientific">Bailinhaonella thermotolerans</name>
    <dbReference type="NCBI Taxonomy" id="1070861"/>
    <lineage>
        <taxon>Bacteria</taxon>
        <taxon>Bacillati</taxon>
        <taxon>Actinomycetota</taxon>
        <taxon>Actinomycetes</taxon>
        <taxon>Streptosporangiales</taxon>
        <taxon>Streptosporangiaceae</taxon>
        <taxon>Bailinhaonella</taxon>
    </lineage>
</organism>
<dbReference type="AlphaFoldDB" id="A0A3A4B826"/>
<dbReference type="Gene3D" id="2.30.110.10">
    <property type="entry name" value="Electron Transport, Fmn-binding Protein, Chain A"/>
    <property type="match status" value="1"/>
</dbReference>
<dbReference type="PANTHER" id="PTHR30466:SF1">
    <property type="entry name" value="FMN REDUCTASE (NADH) RUTF"/>
    <property type="match status" value="1"/>
</dbReference>
<accession>A0A3A4B826</accession>
<dbReference type="EMBL" id="QZEY01000003">
    <property type="protein sequence ID" value="RJL33634.1"/>
    <property type="molecule type" value="Genomic_DNA"/>
</dbReference>
<evidence type="ECO:0000313" key="3">
    <source>
        <dbReference type="EMBL" id="RJL33634.1"/>
    </source>
</evidence>
<feature type="domain" description="Flavin reductase like" evidence="2">
    <location>
        <begin position="10"/>
        <end position="158"/>
    </location>
</feature>
<dbReference type="PANTHER" id="PTHR30466">
    <property type="entry name" value="FLAVIN REDUCTASE"/>
    <property type="match status" value="1"/>
</dbReference>